<name>A0AA45W3L8_9RHOB</name>
<dbReference type="Proteomes" id="UP000186216">
    <property type="component" value="Unassembled WGS sequence"/>
</dbReference>
<sequence length="39" mass="4384">MNGHPGLTIRRTDDPADRGLSTRQVRKDLFCSLLGQDRS</sequence>
<reference evidence="2 3" key="1">
    <citation type="submission" date="2017-01" db="EMBL/GenBank/DDBJ databases">
        <authorList>
            <person name="Varghese N."/>
            <person name="Submissions S."/>
        </authorList>
    </citation>
    <scope>NUCLEOTIDE SEQUENCE [LARGE SCALE GENOMIC DNA]</scope>
    <source>
        <strain evidence="2 3">DSM 18447</strain>
    </source>
</reference>
<evidence type="ECO:0000256" key="1">
    <source>
        <dbReference type="SAM" id="MobiDB-lite"/>
    </source>
</evidence>
<gene>
    <name evidence="2" type="ORF">SAMN05421772_104123</name>
</gene>
<dbReference type="EMBL" id="FTOU01000004">
    <property type="protein sequence ID" value="SIS76488.1"/>
    <property type="molecule type" value="Genomic_DNA"/>
</dbReference>
<proteinExistence type="predicted"/>
<protein>
    <submittedName>
        <fullName evidence="2">Uncharacterized protein</fullName>
    </submittedName>
</protein>
<accession>A0AA45W3L8</accession>
<evidence type="ECO:0000313" key="2">
    <source>
        <dbReference type="EMBL" id="SIS76488.1"/>
    </source>
</evidence>
<comment type="caution">
    <text evidence="2">The sequence shown here is derived from an EMBL/GenBank/DDBJ whole genome shotgun (WGS) entry which is preliminary data.</text>
</comment>
<dbReference type="AlphaFoldDB" id="A0AA45W3L8"/>
<organism evidence="2 3">
    <name type="scientific">Paracoccus saliphilus</name>
    <dbReference type="NCBI Taxonomy" id="405559"/>
    <lineage>
        <taxon>Bacteria</taxon>
        <taxon>Pseudomonadati</taxon>
        <taxon>Pseudomonadota</taxon>
        <taxon>Alphaproteobacteria</taxon>
        <taxon>Rhodobacterales</taxon>
        <taxon>Paracoccaceae</taxon>
        <taxon>Paracoccus</taxon>
    </lineage>
</organism>
<evidence type="ECO:0000313" key="3">
    <source>
        <dbReference type="Proteomes" id="UP000186216"/>
    </source>
</evidence>
<feature type="region of interest" description="Disordered" evidence="1">
    <location>
        <begin position="1"/>
        <end position="21"/>
    </location>
</feature>